<feature type="region of interest" description="Disordered" evidence="8">
    <location>
        <begin position="25"/>
        <end position="61"/>
    </location>
</feature>
<dbReference type="Gene3D" id="1.20.1420.30">
    <property type="entry name" value="NCX, central ion-binding region"/>
    <property type="match status" value="1"/>
</dbReference>
<keyword evidence="4 9" id="KW-0812">Transmembrane</keyword>
<dbReference type="KEGG" id="mng:MNEG_13729"/>
<feature type="transmembrane region" description="Helical" evidence="9">
    <location>
        <begin position="208"/>
        <end position="227"/>
    </location>
</feature>
<feature type="transmembrane region" description="Helical" evidence="9">
    <location>
        <begin position="107"/>
        <end position="124"/>
    </location>
</feature>
<evidence type="ECO:0000259" key="10">
    <source>
        <dbReference type="Pfam" id="PF01699"/>
    </source>
</evidence>
<dbReference type="PANTHER" id="PTHR31503">
    <property type="entry name" value="VACUOLAR CALCIUM ION TRANSPORTER"/>
    <property type="match status" value="1"/>
</dbReference>
<dbReference type="EMBL" id="KK104225">
    <property type="protein sequence ID" value="KIY94234.1"/>
    <property type="molecule type" value="Genomic_DNA"/>
</dbReference>
<dbReference type="Pfam" id="PF01699">
    <property type="entry name" value="Na_Ca_ex"/>
    <property type="match status" value="1"/>
</dbReference>
<dbReference type="AlphaFoldDB" id="A0A0D2LRE1"/>
<feature type="transmembrane region" description="Helical" evidence="9">
    <location>
        <begin position="169"/>
        <end position="187"/>
    </location>
</feature>
<dbReference type="GO" id="GO:0009705">
    <property type="term" value="C:plant-type vacuole membrane"/>
    <property type="evidence" value="ECO:0007669"/>
    <property type="project" value="TreeGrafter"/>
</dbReference>
<organism evidence="11 12">
    <name type="scientific">Monoraphidium neglectum</name>
    <dbReference type="NCBI Taxonomy" id="145388"/>
    <lineage>
        <taxon>Eukaryota</taxon>
        <taxon>Viridiplantae</taxon>
        <taxon>Chlorophyta</taxon>
        <taxon>core chlorophytes</taxon>
        <taxon>Chlorophyceae</taxon>
        <taxon>CS clade</taxon>
        <taxon>Sphaeropleales</taxon>
        <taxon>Selenastraceae</taxon>
        <taxon>Monoraphidium</taxon>
    </lineage>
</organism>
<evidence type="ECO:0000256" key="4">
    <source>
        <dbReference type="ARBA" id="ARBA00022692"/>
    </source>
</evidence>
<name>A0A0D2LRE1_9CHLO</name>
<accession>A0A0D2LRE1</accession>
<feature type="transmembrane region" description="Helical" evidence="9">
    <location>
        <begin position="82"/>
        <end position="101"/>
    </location>
</feature>
<feature type="transmembrane region" description="Helical" evidence="9">
    <location>
        <begin position="136"/>
        <end position="157"/>
    </location>
</feature>
<dbReference type="RefSeq" id="XP_013893254.1">
    <property type="nucleotide sequence ID" value="XM_014037800.1"/>
</dbReference>
<dbReference type="OrthoDB" id="1699231at2759"/>
<sequence length="239" mass="24644">MSRRAEVATRSKAAAIHEMLVAKTPGRASLDGPERESLLPDASFESSRRDGGGGGGGSGGGGKWIAPASDLAGSWTILRSSWLNLLIFAAPLGLAAESLGWGPSATFVLNLCALVPLALLLGCVTEDLSLRLGQIVGGLLNATFGNVVEIILSIAALQKGLYQVVSTSLLGSVLSNMLMVLGMSFFLGGIKFKTLRFNSLASQSSVSLLLLSAISIVLPTAALHLSMGGPDAEHLSNDK</sequence>
<dbReference type="InterPro" id="IPR044880">
    <property type="entry name" value="NCX_ion-bd_dom_sf"/>
</dbReference>
<evidence type="ECO:0000256" key="9">
    <source>
        <dbReference type="SAM" id="Phobius"/>
    </source>
</evidence>
<evidence type="ECO:0000256" key="3">
    <source>
        <dbReference type="ARBA" id="ARBA00022449"/>
    </source>
</evidence>
<feature type="compositionally biased region" description="Gly residues" evidence="8">
    <location>
        <begin position="52"/>
        <end position="61"/>
    </location>
</feature>
<comment type="subcellular location">
    <subcellularLocation>
        <location evidence="1">Endomembrane system</location>
        <topology evidence="1">Multi-pass membrane protein</topology>
    </subcellularLocation>
</comment>
<evidence type="ECO:0000256" key="2">
    <source>
        <dbReference type="ARBA" id="ARBA00022448"/>
    </source>
</evidence>
<dbReference type="GO" id="GO:0006874">
    <property type="term" value="P:intracellular calcium ion homeostasis"/>
    <property type="evidence" value="ECO:0007669"/>
    <property type="project" value="TreeGrafter"/>
</dbReference>
<keyword evidence="6" id="KW-0406">Ion transport</keyword>
<dbReference type="GeneID" id="25731220"/>
<keyword evidence="7 9" id="KW-0472">Membrane</keyword>
<feature type="domain" description="Sodium/calcium exchanger membrane region" evidence="10">
    <location>
        <begin position="105"/>
        <end position="220"/>
    </location>
</feature>
<gene>
    <name evidence="11" type="ORF">MNEG_13729</name>
</gene>
<evidence type="ECO:0000313" key="12">
    <source>
        <dbReference type="Proteomes" id="UP000054498"/>
    </source>
</evidence>
<dbReference type="InterPro" id="IPR004837">
    <property type="entry name" value="NaCa_Exmemb"/>
</dbReference>
<evidence type="ECO:0000313" key="11">
    <source>
        <dbReference type="EMBL" id="KIY94234.1"/>
    </source>
</evidence>
<dbReference type="STRING" id="145388.A0A0D2LRE1"/>
<evidence type="ECO:0000256" key="6">
    <source>
        <dbReference type="ARBA" id="ARBA00023065"/>
    </source>
</evidence>
<keyword evidence="2" id="KW-0813">Transport</keyword>
<protein>
    <submittedName>
        <fullName evidence="11">Ca2+:H+ antiporter</fullName>
    </submittedName>
</protein>
<keyword evidence="5 9" id="KW-1133">Transmembrane helix</keyword>
<evidence type="ECO:0000256" key="1">
    <source>
        <dbReference type="ARBA" id="ARBA00004127"/>
    </source>
</evidence>
<evidence type="ECO:0000256" key="5">
    <source>
        <dbReference type="ARBA" id="ARBA00022989"/>
    </source>
</evidence>
<evidence type="ECO:0000256" key="8">
    <source>
        <dbReference type="SAM" id="MobiDB-lite"/>
    </source>
</evidence>
<keyword evidence="3" id="KW-0050">Antiport</keyword>
<dbReference type="GO" id="GO:0012505">
    <property type="term" value="C:endomembrane system"/>
    <property type="evidence" value="ECO:0007669"/>
    <property type="project" value="UniProtKB-SubCell"/>
</dbReference>
<proteinExistence type="predicted"/>
<dbReference type="PANTHER" id="PTHR31503:SF22">
    <property type="entry name" value="VACUOLAR CALCIUM ION TRANSPORTER"/>
    <property type="match status" value="1"/>
</dbReference>
<dbReference type="InterPro" id="IPR004713">
    <property type="entry name" value="CaH_exchang"/>
</dbReference>
<dbReference type="Proteomes" id="UP000054498">
    <property type="component" value="Unassembled WGS sequence"/>
</dbReference>
<reference evidence="11 12" key="1">
    <citation type="journal article" date="2013" name="BMC Genomics">
        <title>Reconstruction of the lipid metabolism for the microalga Monoraphidium neglectum from its genome sequence reveals characteristics suitable for biofuel production.</title>
        <authorList>
            <person name="Bogen C."/>
            <person name="Al-Dilaimi A."/>
            <person name="Albersmeier A."/>
            <person name="Wichmann J."/>
            <person name="Grundmann M."/>
            <person name="Rupp O."/>
            <person name="Lauersen K.J."/>
            <person name="Blifernez-Klassen O."/>
            <person name="Kalinowski J."/>
            <person name="Goesmann A."/>
            <person name="Mussgnug J.H."/>
            <person name="Kruse O."/>
        </authorList>
    </citation>
    <scope>NUCLEOTIDE SEQUENCE [LARGE SCALE GENOMIC DNA]</scope>
    <source>
        <strain evidence="11 12">SAG 48.87</strain>
    </source>
</reference>
<keyword evidence="12" id="KW-1185">Reference proteome</keyword>
<dbReference type="GO" id="GO:0015369">
    <property type="term" value="F:calcium:proton antiporter activity"/>
    <property type="evidence" value="ECO:0007669"/>
    <property type="project" value="TreeGrafter"/>
</dbReference>
<evidence type="ECO:0000256" key="7">
    <source>
        <dbReference type="ARBA" id="ARBA00023136"/>
    </source>
</evidence>